<evidence type="ECO:0000313" key="1">
    <source>
        <dbReference type="EMBL" id="BBF72797.1"/>
    </source>
</evidence>
<dbReference type="Proteomes" id="UP001059971">
    <property type="component" value="Plasmid pBAR4"/>
</dbReference>
<geneLocation type="plasmid" evidence="1 2">
    <name>pBAR4</name>
</geneLocation>
<name>A0ABN5WT36_9SPHN</name>
<organism evidence="1 2">
    <name type="scientific">Sphingomonas bisphenolicum</name>
    <dbReference type="NCBI Taxonomy" id="296544"/>
    <lineage>
        <taxon>Bacteria</taxon>
        <taxon>Pseudomonadati</taxon>
        <taxon>Pseudomonadota</taxon>
        <taxon>Alphaproteobacteria</taxon>
        <taxon>Sphingomonadales</taxon>
        <taxon>Sphingomonadaceae</taxon>
        <taxon>Sphingomonas</taxon>
    </lineage>
</organism>
<dbReference type="EMBL" id="AP018822">
    <property type="protein sequence ID" value="BBF72797.1"/>
    <property type="molecule type" value="Genomic_DNA"/>
</dbReference>
<proteinExistence type="predicted"/>
<reference evidence="1" key="1">
    <citation type="submission" date="2018-07" db="EMBL/GenBank/DDBJ databases">
        <title>Complete genome sequence of Sphingomonas bisphenolicum strain AO1, a bisphenol A degradative bacterium isolated from Japanese farm field.</title>
        <authorList>
            <person name="Murakami M."/>
            <person name="Koh M."/>
            <person name="Koba S."/>
            <person name="Matsumura Y."/>
        </authorList>
    </citation>
    <scope>NUCLEOTIDE SEQUENCE</scope>
    <source>
        <strain evidence="1">AO1</strain>
        <plasmid evidence="1">pBAR4</plasmid>
    </source>
</reference>
<sequence>MVTNVTDAEAPTEARRCFSRNFERFAMLDTSETRSVPSAKSAPTIRLCASQNGAPTRKKPFIRVVEVCSRARVPKELPVKAKADGMPCHVTIERKAKRMRLAP</sequence>
<accession>A0ABN5WT36</accession>
<gene>
    <name evidence="1" type="ORF">SBA_pBAR4_1060</name>
</gene>
<evidence type="ECO:0000313" key="2">
    <source>
        <dbReference type="Proteomes" id="UP001059971"/>
    </source>
</evidence>
<keyword evidence="2" id="KW-1185">Reference proteome</keyword>
<protein>
    <submittedName>
        <fullName evidence="1">Uncharacterized protein</fullName>
    </submittedName>
</protein>
<keyword evidence="1" id="KW-0614">Plasmid</keyword>